<proteinExistence type="inferred from homology"/>
<accession>A0A9P7ZXI2</accession>
<keyword evidence="4" id="KW-0560">Oxidoreductase</keyword>
<dbReference type="PRINTS" id="PR00420">
    <property type="entry name" value="RNGMNOXGNASE"/>
</dbReference>
<dbReference type="Proteomes" id="UP000717515">
    <property type="component" value="Unassembled WGS sequence"/>
</dbReference>
<keyword evidence="3" id="KW-0274">FAD</keyword>
<dbReference type="Gene3D" id="3.50.50.60">
    <property type="entry name" value="FAD/NAD(P)-binding domain"/>
    <property type="match status" value="1"/>
</dbReference>
<organism evidence="6 7">
    <name type="scientific">Mortierella alpina</name>
    <name type="common">Oleaginous fungus</name>
    <name type="synonym">Mortierella renispora</name>
    <dbReference type="NCBI Taxonomy" id="64518"/>
    <lineage>
        <taxon>Eukaryota</taxon>
        <taxon>Fungi</taxon>
        <taxon>Fungi incertae sedis</taxon>
        <taxon>Mucoromycota</taxon>
        <taxon>Mortierellomycotina</taxon>
        <taxon>Mortierellomycetes</taxon>
        <taxon>Mortierellales</taxon>
        <taxon>Mortierellaceae</taxon>
        <taxon>Mortierella</taxon>
    </lineage>
</organism>
<feature type="domain" description="FAD-binding" evidence="5">
    <location>
        <begin position="58"/>
        <end position="218"/>
    </location>
</feature>
<protein>
    <recommendedName>
        <fullName evidence="5">FAD-binding domain-containing protein</fullName>
    </recommendedName>
</protein>
<evidence type="ECO:0000313" key="7">
    <source>
        <dbReference type="Proteomes" id="UP000717515"/>
    </source>
</evidence>
<evidence type="ECO:0000256" key="1">
    <source>
        <dbReference type="ARBA" id="ARBA00007992"/>
    </source>
</evidence>
<dbReference type="InterPro" id="IPR050562">
    <property type="entry name" value="FAD_mOase_fung"/>
</dbReference>
<dbReference type="AlphaFoldDB" id="A0A9P7ZXI2"/>
<dbReference type="InterPro" id="IPR036188">
    <property type="entry name" value="FAD/NAD-bd_sf"/>
</dbReference>
<dbReference type="SUPFAM" id="SSF51905">
    <property type="entry name" value="FAD/NAD(P)-binding domain"/>
    <property type="match status" value="1"/>
</dbReference>
<dbReference type="PANTHER" id="PTHR47356">
    <property type="entry name" value="FAD-DEPENDENT MONOOXYGENASE ASQG-RELATED"/>
    <property type="match status" value="1"/>
</dbReference>
<evidence type="ECO:0000259" key="5">
    <source>
        <dbReference type="Pfam" id="PF01494"/>
    </source>
</evidence>
<dbReference type="GO" id="GO:0004497">
    <property type="term" value="F:monooxygenase activity"/>
    <property type="evidence" value="ECO:0007669"/>
    <property type="project" value="InterPro"/>
</dbReference>
<dbReference type="GO" id="GO:0071949">
    <property type="term" value="F:FAD binding"/>
    <property type="evidence" value="ECO:0007669"/>
    <property type="project" value="InterPro"/>
</dbReference>
<keyword evidence="2" id="KW-0285">Flavoprotein</keyword>
<comment type="similarity">
    <text evidence="1">Belongs to the paxM FAD-dependent monooxygenase family.</text>
</comment>
<feature type="non-terminal residue" evidence="6">
    <location>
        <position position="1"/>
    </location>
</feature>
<evidence type="ECO:0000256" key="2">
    <source>
        <dbReference type="ARBA" id="ARBA00022630"/>
    </source>
</evidence>
<dbReference type="InterPro" id="IPR002938">
    <property type="entry name" value="FAD-bd"/>
</dbReference>
<reference evidence="6" key="1">
    <citation type="submission" date="2021-07" db="EMBL/GenBank/DDBJ databases">
        <title>Draft genome of Mortierella alpina, strain LL118, isolated from an aspen leaf litter sample.</title>
        <authorList>
            <person name="Yang S."/>
            <person name="Vinatzer B.A."/>
        </authorList>
    </citation>
    <scope>NUCLEOTIDE SEQUENCE</scope>
    <source>
        <strain evidence="6">LL118</strain>
    </source>
</reference>
<dbReference type="EMBL" id="JAIFTL010000279">
    <property type="protein sequence ID" value="KAG9320563.1"/>
    <property type="molecule type" value="Genomic_DNA"/>
</dbReference>
<evidence type="ECO:0000313" key="6">
    <source>
        <dbReference type="EMBL" id="KAG9320563.1"/>
    </source>
</evidence>
<sequence>MISFSIQHSHNAMSLSSDHDLLGDLTMSIELLDDFEKYAHHQPQQHEEPLSSSQAGRVIIAGAGIGGLFLAILLERIGIPYLLLERAPRVKPLGSALALGPNILPVFEQLGLTSLLASISLPCPTLDIYDSNFKKMGTFKMKKQSELTGYESLICSRPNLYELLLSQIQPHNLVMGKKILSYEENEFGVSVCCSDNTVYSGDILVGADGAYSRVRKNMFKKLRRRGLISKTQQTEGPIPCSVCWLGVAKAQDPEKYQCLKEPIVDHST</sequence>
<evidence type="ECO:0000256" key="4">
    <source>
        <dbReference type="ARBA" id="ARBA00023002"/>
    </source>
</evidence>
<evidence type="ECO:0000256" key="3">
    <source>
        <dbReference type="ARBA" id="ARBA00022827"/>
    </source>
</evidence>
<dbReference type="Pfam" id="PF01494">
    <property type="entry name" value="FAD_binding_3"/>
    <property type="match status" value="1"/>
</dbReference>
<gene>
    <name evidence="6" type="ORF">KVV02_008773</name>
</gene>
<name>A0A9P7ZXI2_MORAP</name>
<comment type="caution">
    <text evidence="6">The sequence shown here is derived from an EMBL/GenBank/DDBJ whole genome shotgun (WGS) entry which is preliminary data.</text>
</comment>
<dbReference type="PANTHER" id="PTHR47356:SF2">
    <property type="entry name" value="FAD-BINDING DOMAIN-CONTAINING PROTEIN-RELATED"/>
    <property type="match status" value="1"/>
</dbReference>